<protein>
    <submittedName>
        <fullName evidence="2">Adenine specific DNA methyltransferase</fullName>
    </submittedName>
</protein>
<name>K1TI16_9ZZZZ</name>
<feature type="domain" description="DNA methylase adenine-specific" evidence="1">
    <location>
        <begin position="292"/>
        <end position="334"/>
    </location>
</feature>
<dbReference type="Pfam" id="PF02384">
    <property type="entry name" value="N6_Mtase"/>
    <property type="match status" value="1"/>
</dbReference>
<sequence>NISAYISELNRQYASGNATEHSYRPALKSLSETLLPDLTIINEPKRTACGAPDYILLRNDIPVAFIEAKDFTQTQDLAGQKENKEQFDRYKHSLDNIIFTDYLDFWLYEKGEFVDSVRLAEIKGGKIVAVEGAETKFVLIIERLGKAVPQRITSAKQLARIMAAKARLMADVIEKALLQDDSDSNLKGQMEAFKDILIHDITPKEFADVYAQTIVYGMFAARLHDTTPDTFSRHEAATLIPKTNPFLRQLFQNVAGYDLDDRISWIVDDSAEIFRAADMRQVMAGFGHRTQQTDPMIHFYEDFLAAYDPKQRKNRGVWYTPQAVVSCIVKTVDEILQAEFNLPMGLADTSKITV</sequence>
<feature type="non-terminal residue" evidence="2">
    <location>
        <position position="1"/>
    </location>
</feature>
<dbReference type="EMBL" id="AJWY01009262">
    <property type="protein sequence ID" value="EKC58896.1"/>
    <property type="molecule type" value="Genomic_DNA"/>
</dbReference>
<dbReference type="SUPFAM" id="SSF53335">
    <property type="entry name" value="S-adenosyl-L-methionine-dependent methyltransferases"/>
    <property type="match status" value="1"/>
</dbReference>
<dbReference type="GO" id="GO:0003677">
    <property type="term" value="F:DNA binding"/>
    <property type="evidence" value="ECO:0007669"/>
    <property type="project" value="InterPro"/>
</dbReference>
<organism evidence="2">
    <name type="scientific">human gut metagenome</name>
    <dbReference type="NCBI Taxonomy" id="408170"/>
    <lineage>
        <taxon>unclassified sequences</taxon>
        <taxon>metagenomes</taxon>
        <taxon>organismal metagenomes</taxon>
    </lineage>
</organism>
<keyword evidence="2" id="KW-0808">Transferase</keyword>
<proteinExistence type="predicted"/>
<dbReference type="InterPro" id="IPR029063">
    <property type="entry name" value="SAM-dependent_MTases_sf"/>
</dbReference>
<comment type="caution">
    <text evidence="2">The sequence shown here is derived from an EMBL/GenBank/DDBJ whole genome shotgun (WGS) entry which is preliminary data.</text>
</comment>
<dbReference type="GO" id="GO:0008170">
    <property type="term" value="F:N-methyltransferase activity"/>
    <property type="evidence" value="ECO:0007669"/>
    <property type="project" value="InterPro"/>
</dbReference>
<dbReference type="Gene3D" id="3.40.50.150">
    <property type="entry name" value="Vaccinia Virus protein VP39"/>
    <property type="match status" value="1"/>
</dbReference>
<evidence type="ECO:0000259" key="1">
    <source>
        <dbReference type="Pfam" id="PF02384"/>
    </source>
</evidence>
<dbReference type="InterPro" id="IPR003356">
    <property type="entry name" value="DNA_methylase_A-5"/>
</dbReference>
<keyword evidence="2" id="KW-0489">Methyltransferase</keyword>
<dbReference type="AlphaFoldDB" id="K1TI16"/>
<gene>
    <name evidence="2" type="ORF">LEA_13645</name>
</gene>
<accession>K1TI16</accession>
<reference evidence="2" key="1">
    <citation type="journal article" date="2013" name="Environ. Microbiol.">
        <title>Microbiota from the distal guts of lean and obese adolescents exhibit partial functional redundancy besides clear differences in community structure.</title>
        <authorList>
            <person name="Ferrer M."/>
            <person name="Ruiz A."/>
            <person name="Lanza F."/>
            <person name="Haange S.B."/>
            <person name="Oberbach A."/>
            <person name="Till H."/>
            <person name="Bargiela R."/>
            <person name="Campoy C."/>
            <person name="Segura M.T."/>
            <person name="Richter M."/>
            <person name="von Bergen M."/>
            <person name="Seifert J."/>
            <person name="Suarez A."/>
        </authorList>
    </citation>
    <scope>NUCLEOTIDE SEQUENCE</scope>
</reference>
<feature type="non-terminal residue" evidence="2">
    <location>
        <position position="354"/>
    </location>
</feature>
<evidence type="ECO:0000313" key="2">
    <source>
        <dbReference type="EMBL" id="EKC58896.1"/>
    </source>
</evidence>
<dbReference type="GO" id="GO:0032259">
    <property type="term" value="P:methylation"/>
    <property type="evidence" value="ECO:0007669"/>
    <property type="project" value="UniProtKB-KW"/>
</dbReference>